<dbReference type="PANTHER" id="PTHR21174:SF0">
    <property type="entry name" value="HD PHOSPHOHYDROLASE FAMILY PROTEIN-RELATED"/>
    <property type="match status" value="1"/>
</dbReference>
<dbReference type="PANTHER" id="PTHR21174">
    <property type="match status" value="1"/>
</dbReference>
<accession>A0A4P9VLQ4</accession>
<dbReference type="InterPro" id="IPR009218">
    <property type="entry name" value="HD_phosphohydro"/>
</dbReference>
<sequence>MNRERFVDLWRRVVDSDYEEAEAIFNRLYSYYDSIERHYHSAEHITFCLAQFDKVKAELDDPDAVELALWFHDVIYECGAQDNELQSSEYFSECSCKRLSELYNGKVRQLIMDTTHKAPPKTHDGRFIVDIDLSSIALPWPEFLRDTMNVRAESPLCDNEYYQRQIAFFTALLKRPRFFYTDYFEKCYGKQAKQNLERFILEVKHGRLNSQEQAAP</sequence>
<name>A0A4P9VLQ4_9GAMM</name>
<reference evidence="1 2" key="1">
    <citation type="submission" date="2017-04" db="EMBL/GenBank/DDBJ databases">
        <title>Draft genome sequence of Zooshikella ganghwensis VG4 isolated from Red Sea sediments.</title>
        <authorList>
            <person name="Rehman Z."/>
            <person name="Alam I."/>
            <person name="Kamau A."/>
            <person name="Bajic V."/>
            <person name="Leiknes T."/>
        </authorList>
    </citation>
    <scope>NUCLEOTIDE SEQUENCE [LARGE SCALE GENOMIC DNA]</scope>
    <source>
        <strain evidence="1 2">VG4</strain>
    </source>
</reference>
<organism evidence="1 2">
    <name type="scientific">Zooshikella ganghwensis</name>
    <dbReference type="NCBI Taxonomy" id="202772"/>
    <lineage>
        <taxon>Bacteria</taxon>
        <taxon>Pseudomonadati</taxon>
        <taxon>Pseudomonadota</taxon>
        <taxon>Gammaproteobacteria</taxon>
        <taxon>Oceanospirillales</taxon>
        <taxon>Zooshikellaceae</taxon>
        <taxon>Zooshikella</taxon>
    </lineage>
</organism>
<protein>
    <recommendedName>
        <fullName evidence="3">N-methyl-D-aspartate receptor NMDAR2C subunit</fullName>
    </recommendedName>
</protein>
<dbReference type="AlphaFoldDB" id="A0A4P9VLQ4"/>
<keyword evidence="2" id="KW-1185">Reference proteome</keyword>
<dbReference type="SUPFAM" id="SSF109604">
    <property type="entry name" value="HD-domain/PDEase-like"/>
    <property type="match status" value="1"/>
</dbReference>
<proteinExistence type="predicted"/>
<evidence type="ECO:0000313" key="2">
    <source>
        <dbReference type="Proteomes" id="UP000257039"/>
    </source>
</evidence>
<evidence type="ECO:0008006" key="3">
    <source>
        <dbReference type="Google" id="ProtNLM"/>
    </source>
</evidence>
<evidence type="ECO:0000313" key="1">
    <source>
        <dbReference type="EMBL" id="RDH44295.1"/>
    </source>
</evidence>
<dbReference type="PIRSF" id="PIRSF035170">
    <property type="entry name" value="HD_phosphohydro"/>
    <property type="match status" value="1"/>
</dbReference>
<gene>
    <name evidence="1" type="ORF">B9G39_13030</name>
</gene>
<dbReference type="EMBL" id="NDXW01000001">
    <property type="protein sequence ID" value="RDH44295.1"/>
    <property type="molecule type" value="Genomic_DNA"/>
</dbReference>
<comment type="caution">
    <text evidence="1">The sequence shown here is derived from an EMBL/GenBank/DDBJ whole genome shotgun (WGS) entry which is preliminary data.</text>
</comment>
<dbReference type="Proteomes" id="UP000257039">
    <property type="component" value="Unassembled WGS sequence"/>
</dbReference>